<protein>
    <recommendedName>
        <fullName evidence="2">cellulase</fullName>
        <ecNumber evidence="2">3.2.1.4</ecNumber>
    </recommendedName>
</protein>
<feature type="signal peptide" evidence="8">
    <location>
        <begin position="1"/>
        <end position="27"/>
    </location>
</feature>
<evidence type="ECO:0000313" key="11">
    <source>
        <dbReference type="EMBL" id="BAV13064.1"/>
    </source>
</evidence>
<dbReference type="InterPro" id="IPR001547">
    <property type="entry name" value="Glyco_hydro_5"/>
</dbReference>
<evidence type="ECO:0000256" key="2">
    <source>
        <dbReference type="ARBA" id="ARBA00012601"/>
    </source>
</evidence>
<feature type="domain" description="Carbohydrate binding module family 17/28" evidence="10">
    <location>
        <begin position="576"/>
        <end position="751"/>
    </location>
</feature>
<dbReference type="GO" id="GO:0008810">
    <property type="term" value="F:cellulase activity"/>
    <property type="evidence" value="ECO:0007669"/>
    <property type="project" value="UniProtKB-EC"/>
</dbReference>
<organism evidence="11">
    <name type="scientific">Clostridium cellulovorans</name>
    <dbReference type="NCBI Taxonomy" id="1493"/>
    <lineage>
        <taxon>Bacteria</taxon>
        <taxon>Bacillati</taxon>
        <taxon>Bacillota</taxon>
        <taxon>Clostridia</taxon>
        <taxon>Eubacteriales</taxon>
        <taxon>Clostridiaceae</taxon>
        <taxon>Clostridium</taxon>
    </lineage>
</organism>
<dbReference type="Pfam" id="PF03424">
    <property type="entry name" value="CBM_17_28"/>
    <property type="match status" value="2"/>
</dbReference>
<dbReference type="InterPro" id="IPR017853">
    <property type="entry name" value="GH"/>
</dbReference>
<feature type="chain" id="PRO_5008010211" description="cellulase" evidence="8">
    <location>
        <begin position="28"/>
        <end position="757"/>
    </location>
</feature>
<evidence type="ECO:0000256" key="3">
    <source>
        <dbReference type="ARBA" id="ARBA00022801"/>
    </source>
</evidence>
<dbReference type="InterPro" id="IPR018087">
    <property type="entry name" value="Glyco_hydro_5_CS"/>
</dbReference>
<dbReference type="InterPro" id="IPR008979">
    <property type="entry name" value="Galactose-bd-like_sf"/>
</dbReference>
<dbReference type="InterPro" id="IPR005086">
    <property type="entry name" value="CBM17/28"/>
</dbReference>
<dbReference type="GO" id="GO:0030245">
    <property type="term" value="P:cellulose catabolic process"/>
    <property type="evidence" value="ECO:0007669"/>
    <property type="project" value="UniProtKB-KW"/>
</dbReference>
<dbReference type="Gene3D" id="3.20.20.80">
    <property type="entry name" value="Glycosidases"/>
    <property type="match status" value="1"/>
</dbReference>
<dbReference type="EC" id="3.2.1.4" evidence="2"/>
<reference evidence="11" key="1">
    <citation type="submission" date="2009-04" db="EMBL/GenBank/DDBJ databases">
        <title>Clostridium cellulovorans cellulosomal and noncellulosomal genes.</title>
        <authorList>
            <person name="Tamaru Y."/>
        </authorList>
    </citation>
    <scope>NUCLEOTIDE SEQUENCE</scope>
</reference>
<evidence type="ECO:0000259" key="9">
    <source>
        <dbReference type="Pfam" id="PF00150"/>
    </source>
</evidence>
<keyword evidence="6" id="KW-0326">Glycosidase</keyword>
<evidence type="ECO:0000256" key="7">
    <source>
        <dbReference type="ARBA" id="ARBA00023326"/>
    </source>
</evidence>
<feature type="domain" description="Carbohydrate binding module family 17/28" evidence="10">
    <location>
        <begin position="391"/>
        <end position="556"/>
    </location>
</feature>
<evidence type="ECO:0000256" key="1">
    <source>
        <dbReference type="ARBA" id="ARBA00000966"/>
    </source>
</evidence>
<dbReference type="PROSITE" id="PS00659">
    <property type="entry name" value="GLYCOSYL_HYDROL_F5"/>
    <property type="match status" value="1"/>
</dbReference>
<evidence type="ECO:0000259" key="10">
    <source>
        <dbReference type="Pfam" id="PF03424"/>
    </source>
</evidence>
<keyword evidence="5" id="KW-0119">Carbohydrate metabolism</keyword>
<dbReference type="AlphaFoldDB" id="A0A173MZR0"/>
<keyword evidence="7" id="KW-0624">Polysaccharide degradation</keyword>
<keyword evidence="3" id="KW-0378">Hydrolase</keyword>
<keyword evidence="8" id="KW-0732">Signal</keyword>
<dbReference type="PANTHER" id="PTHR34142:SF1">
    <property type="entry name" value="GLYCOSIDE HYDROLASE FAMILY 5 DOMAIN-CONTAINING PROTEIN"/>
    <property type="match status" value="1"/>
</dbReference>
<name>A0A173MZR0_CLOCL</name>
<dbReference type="SUPFAM" id="SSF51445">
    <property type="entry name" value="(Trans)glycosidases"/>
    <property type="match status" value="1"/>
</dbReference>
<dbReference type="SUPFAM" id="SSF49785">
    <property type="entry name" value="Galactose-binding domain-like"/>
    <property type="match status" value="2"/>
</dbReference>
<evidence type="ECO:0000256" key="5">
    <source>
        <dbReference type="ARBA" id="ARBA00023277"/>
    </source>
</evidence>
<feature type="domain" description="Glycoside hydrolase family 5" evidence="9">
    <location>
        <begin position="61"/>
        <end position="330"/>
    </location>
</feature>
<evidence type="ECO:0000256" key="6">
    <source>
        <dbReference type="ARBA" id="ARBA00023295"/>
    </source>
</evidence>
<gene>
    <name evidence="11" type="primary">Eng5F</name>
</gene>
<dbReference type="PANTHER" id="PTHR34142">
    <property type="entry name" value="ENDO-BETA-1,4-GLUCANASE A"/>
    <property type="match status" value="1"/>
</dbReference>
<keyword evidence="4" id="KW-0136">Cellulose degradation</keyword>
<sequence length="757" mass="83651">MNIKKNILNVVMAIALLAYSIPVSVNATEADYSNLIVSPAEKPSEGGALQILEKSGQKTICDQSGKSIQLRGMCTHGLQWFPGTINNNAFAALSNDWGSNVIRLAMYVTENGYNNDPIGMKEKVIKGVDFAIANNMYVIVDWHMITPGDPNAAEYSAAKAFFEEISSLYPNNPNIIYELCNEPNGEAPGVTADANGWIKVKNYAEPIIKMLRDKGNKNLVIVGSPYWSHRTDLAADNPVIDSADNTAYAAHFSAGSDYPTTDDTDRRKVMTSIKYALNHGVAVFVSEWTLAEAGGMIESGGLYYDYADNWLDFFSKNNISWCAWSICNNNYTSSSLVPYEMCKTNETSLDPGDDQLWSPNEISPAGEYYRARIKGITYNPIDRKKVDFTTNLFDFDDDTTQGFGINRDSFVKSVMLSNENKALKLNGLSASNDISDYNFWGNARLSAEASGLYKDIKDAENLTMDVITATPATVSIAVVPQSYYHSWIDPKNAVQVVPEDFKLQQDGSYKATLTISSEDSPNLKAIASDSKDSILTDIVLIVGSTTSAISIDNIAVSGTHTIVDQPIVHSPIGTPTIPSDFEDSTRNGWDWDKNSGVKGSLTIEEANNSKAMSWYVQYPKVKPSDLWTASPHIRLIKAKATPVANNYLTFDLYLNPISASKGSILIYLVTESPELGYWAMASEKYNIPLTNLNQVEKTTDGLYHYKVNFDLRKIDGDKVILPNTNLDPLTLVFYDVNCDFDGKMYIDNIKFSNDITQ</sequence>
<dbReference type="Gene3D" id="2.60.120.260">
    <property type="entry name" value="Galactose-binding domain-like"/>
    <property type="match status" value="2"/>
</dbReference>
<accession>A0A173MZR0</accession>
<dbReference type="EMBL" id="AB499165">
    <property type="protein sequence ID" value="BAV13064.1"/>
    <property type="molecule type" value="Genomic_DNA"/>
</dbReference>
<evidence type="ECO:0000256" key="8">
    <source>
        <dbReference type="SAM" id="SignalP"/>
    </source>
</evidence>
<proteinExistence type="predicted"/>
<evidence type="ECO:0000256" key="4">
    <source>
        <dbReference type="ARBA" id="ARBA00023001"/>
    </source>
</evidence>
<comment type="catalytic activity">
    <reaction evidence="1">
        <text>Endohydrolysis of (1-&gt;4)-beta-D-glucosidic linkages in cellulose, lichenin and cereal beta-D-glucans.</text>
        <dbReference type="EC" id="3.2.1.4"/>
    </reaction>
</comment>
<dbReference type="Pfam" id="PF00150">
    <property type="entry name" value="Cellulase"/>
    <property type="match status" value="1"/>
</dbReference>